<dbReference type="RefSeq" id="XP_007404008.1">
    <property type="nucleotide sequence ID" value="XM_007403946.1"/>
</dbReference>
<dbReference type="eggNOG" id="ENOG502QVG5">
    <property type="taxonomic scope" value="Eukaryota"/>
</dbReference>
<feature type="compositionally biased region" description="Low complexity" evidence="7">
    <location>
        <begin position="161"/>
        <end position="171"/>
    </location>
</feature>
<keyword evidence="2" id="KW-0597">Phosphoprotein</keyword>
<evidence type="ECO:0000313" key="10">
    <source>
        <dbReference type="Proteomes" id="UP000001072"/>
    </source>
</evidence>
<feature type="compositionally biased region" description="Polar residues" evidence="7">
    <location>
        <begin position="141"/>
        <end position="151"/>
    </location>
</feature>
<dbReference type="InterPro" id="IPR041885">
    <property type="entry name" value="MAN1_winged_helix_dom"/>
</dbReference>
<evidence type="ECO:0000256" key="3">
    <source>
        <dbReference type="ARBA" id="ARBA00022692"/>
    </source>
</evidence>
<evidence type="ECO:0000256" key="5">
    <source>
        <dbReference type="ARBA" id="ARBA00023136"/>
    </source>
</evidence>
<name>F4R413_MELLP</name>
<feature type="compositionally biased region" description="Basic residues" evidence="7">
    <location>
        <begin position="253"/>
        <end position="264"/>
    </location>
</feature>
<dbReference type="GO" id="GO:0071763">
    <property type="term" value="P:nuclear membrane organization"/>
    <property type="evidence" value="ECO:0007669"/>
    <property type="project" value="TreeGrafter"/>
</dbReference>
<dbReference type="InterPro" id="IPR018996">
    <property type="entry name" value="Man1/Src1-like_C"/>
</dbReference>
<dbReference type="Pfam" id="PF09402">
    <property type="entry name" value="MSC"/>
    <property type="match status" value="1"/>
</dbReference>
<evidence type="ECO:0000256" key="6">
    <source>
        <dbReference type="ARBA" id="ARBA00023242"/>
    </source>
</evidence>
<dbReference type="InterPro" id="IPR044780">
    <property type="entry name" value="Heh2/Src1"/>
</dbReference>
<evidence type="ECO:0000256" key="4">
    <source>
        <dbReference type="ARBA" id="ARBA00022989"/>
    </source>
</evidence>
<keyword evidence="5" id="KW-0472">Membrane</keyword>
<protein>
    <recommendedName>
        <fullName evidence="8">Man1/Src1-like C-terminal domain-containing protein</fullName>
    </recommendedName>
</protein>
<dbReference type="GeneID" id="18934352"/>
<evidence type="ECO:0000259" key="8">
    <source>
        <dbReference type="Pfam" id="PF09402"/>
    </source>
</evidence>
<feature type="region of interest" description="Disordered" evidence="7">
    <location>
        <begin position="208"/>
        <end position="505"/>
    </location>
</feature>
<evidence type="ECO:0000256" key="2">
    <source>
        <dbReference type="ARBA" id="ARBA00022553"/>
    </source>
</evidence>
<gene>
    <name evidence="9" type="ORF">MELLADRAFT_86966</name>
</gene>
<dbReference type="EMBL" id="GL883090">
    <property type="protein sequence ID" value="EGG13070.1"/>
    <property type="molecule type" value="Genomic_DNA"/>
</dbReference>
<dbReference type="GO" id="GO:0005783">
    <property type="term" value="C:endoplasmic reticulum"/>
    <property type="evidence" value="ECO:0007669"/>
    <property type="project" value="TreeGrafter"/>
</dbReference>
<sequence>MASTNPEPAPEWMLPEFDPSLVKVSELRSILLQNDIPHSYTKKSDLIQLFEREVRPLTPKLLRDHRNVRPSSRGVIDMRSTQVQEYQDSQPKKTPRKKASSINLTDQESVTSTRTQPKQSKKSLLRPTESEDLGTDADAETTPNSRASTRTVESKKASKNRSTIPTPSSSKRSTKRKIDIAEEEEEIDQLARDEIVYLDPPYKMNTEQTIEFARQSDSSRNQTSLPVPVKRRKSDFPIQASTIQTPPEEVSVKKKTTKPKNRRTTLHEVIEAGEGNYSDYNPFQSGADEAPGSSGKKPKSSKSKASVPAPLNVAPHPSRSSTTSNIPRLASPGKQERINTRVSMHHLPQGPPDLSTGHPIQQQPSFLPKSATTSNLRASYTPQQGHGRKSVPISSMARPTERFYEPSPNVDTPEQIVRQLVPGRKSQRFEPRLPSASRPEFDQKVEDDYGNGSDDRHTHFEDQAYRIKTNSRRQSQLPPRSPYPIKPSLPGNTSTTTPARQQFPRIRLDELVHTPSEKKLKINRQARQKPSTGLLFNPGQGLSFLLKLSCVAGILAILNWYRTQTLSLGYCDTGSNSNARTRDQQIERFLEADDIGSSSGESMKERFGQVMEAINMIGLLPDCMSCPVHGICEKGKIKGCEMDYVLKRSRIGERFEGWLPMLMPPSCLPDTDKLIKIAESANAINQVLRTRRGEVVCGMGMGGVDIATEEKTKEIKRFGITENELKQKVMNERGVEEEIFKLALKDLIKFDEVISLDGWLASKNFKSMEMGLKCRMKLGMYKLIKRFKLILLSLISMAIGWVYLKVKLVRISEEKEKVKELVEITLSKLREESWVHHTNPSLKPNAFIASAHLRDSILSYEHSPIQRQKLWIKVEKIIEGNSNVRTKVTESRGESFKVWEWIGSYTGDLNLSPIGKYAYQTPSRNEGPIHHRLSTANIGEENEMMNT</sequence>
<dbReference type="InParanoid" id="F4R413"/>
<organism evidence="10">
    <name type="scientific">Melampsora larici-populina (strain 98AG31 / pathotype 3-4-7)</name>
    <name type="common">Poplar leaf rust fungus</name>
    <dbReference type="NCBI Taxonomy" id="747676"/>
    <lineage>
        <taxon>Eukaryota</taxon>
        <taxon>Fungi</taxon>
        <taxon>Dikarya</taxon>
        <taxon>Basidiomycota</taxon>
        <taxon>Pucciniomycotina</taxon>
        <taxon>Pucciniomycetes</taxon>
        <taxon>Pucciniales</taxon>
        <taxon>Melampsoraceae</taxon>
        <taxon>Melampsora</taxon>
    </lineage>
</organism>
<dbReference type="HOGENOM" id="CLU_326807_0_0_1"/>
<feature type="compositionally biased region" description="Basic and acidic residues" evidence="7">
    <location>
        <begin position="439"/>
        <end position="465"/>
    </location>
</feature>
<keyword evidence="4" id="KW-1133">Transmembrane helix</keyword>
<dbReference type="VEuPathDB" id="FungiDB:MELLADRAFT_86966"/>
<dbReference type="GO" id="GO:0003682">
    <property type="term" value="F:chromatin binding"/>
    <property type="evidence" value="ECO:0007669"/>
    <property type="project" value="InterPro"/>
</dbReference>
<dbReference type="GO" id="GO:0005637">
    <property type="term" value="C:nuclear inner membrane"/>
    <property type="evidence" value="ECO:0007669"/>
    <property type="project" value="UniProtKB-SubCell"/>
</dbReference>
<feature type="compositionally biased region" description="Polar residues" evidence="7">
    <location>
        <begin position="79"/>
        <end position="89"/>
    </location>
</feature>
<evidence type="ECO:0000256" key="1">
    <source>
        <dbReference type="ARBA" id="ARBA00004540"/>
    </source>
</evidence>
<accession>F4R413</accession>
<evidence type="ECO:0000313" key="9">
    <source>
        <dbReference type="EMBL" id="EGG13070.1"/>
    </source>
</evidence>
<evidence type="ECO:0000256" key="7">
    <source>
        <dbReference type="SAM" id="MobiDB-lite"/>
    </source>
</evidence>
<feature type="compositionally biased region" description="Polar residues" evidence="7">
    <location>
        <begin position="208"/>
        <end position="225"/>
    </location>
</feature>
<dbReference type="PANTHER" id="PTHR47808:SF2">
    <property type="entry name" value="LEM DOMAIN-CONTAINING PROTEIN 2"/>
    <property type="match status" value="1"/>
</dbReference>
<comment type="subcellular location">
    <subcellularLocation>
        <location evidence="1">Nucleus inner membrane</location>
    </subcellularLocation>
</comment>
<dbReference type="Proteomes" id="UP000001072">
    <property type="component" value="Unassembled WGS sequence"/>
</dbReference>
<proteinExistence type="predicted"/>
<keyword evidence="3" id="KW-0812">Transmembrane</keyword>
<keyword evidence="6" id="KW-0539">Nucleus</keyword>
<dbReference type="PANTHER" id="PTHR47808">
    <property type="entry name" value="INNER NUCLEAR MEMBRANE PROTEIN HEH2-RELATED"/>
    <property type="match status" value="1"/>
</dbReference>
<dbReference type="KEGG" id="mlr:MELLADRAFT_86966"/>
<dbReference type="CDD" id="cd12935">
    <property type="entry name" value="LEM_like"/>
    <property type="match status" value="1"/>
</dbReference>
<feature type="region of interest" description="Disordered" evidence="7">
    <location>
        <begin position="66"/>
        <end position="180"/>
    </location>
</feature>
<keyword evidence="10" id="KW-1185">Reference proteome</keyword>
<feature type="compositionally biased region" description="Polar residues" evidence="7">
    <location>
        <begin position="100"/>
        <end position="118"/>
    </location>
</feature>
<dbReference type="FunCoup" id="F4R413">
    <property type="interactions" value="34"/>
</dbReference>
<feature type="compositionally biased region" description="Polar residues" evidence="7">
    <location>
        <begin position="358"/>
        <end position="384"/>
    </location>
</feature>
<feature type="compositionally biased region" description="Polar residues" evidence="7">
    <location>
        <begin position="490"/>
        <end position="500"/>
    </location>
</feature>
<reference evidence="10" key="1">
    <citation type="journal article" date="2011" name="Proc. Natl. Acad. Sci. U.S.A.">
        <title>Obligate biotrophy features unraveled by the genomic analysis of rust fungi.</title>
        <authorList>
            <person name="Duplessis S."/>
            <person name="Cuomo C.A."/>
            <person name="Lin Y.-C."/>
            <person name="Aerts A."/>
            <person name="Tisserant E."/>
            <person name="Veneault-Fourrey C."/>
            <person name="Joly D.L."/>
            <person name="Hacquard S."/>
            <person name="Amselem J."/>
            <person name="Cantarel B.L."/>
            <person name="Chiu R."/>
            <person name="Coutinho P.M."/>
            <person name="Feau N."/>
            <person name="Field M."/>
            <person name="Frey P."/>
            <person name="Gelhaye E."/>
            <person name="Goldberg J."/>
            <person name="Grabherr M.G."/>
            <person name="Kodira C.D."/>
            <person name="Kohler A."/>
            <person name="Kuees U."/>
            <person name="Lindquist E.A."/>
            <person name="Lucas S.M."/>
            <person name="Mago R."/>
            <person name="Mauceli E."/>
            <person name="Morin E."/>
            <person name="Murat C."/>
            <person name="Pangilinan J.L."/>
            <person name="Park R."/>
            <person name="Pearson M."/>
            <person name="Quesneville H."/>
            <person name="Rouhier N."/>
            <person name="Sakthikumar S."/>
            <person name="Salamov A.A."/>
            <person name="Schmutz J."/>
            <person name="Selles B."/>
            <person name="Shapiro H."/>
            <person name="Tanguay P."/>
            <person name="Tuskan G.A."/>
            <person name="Henrissat B."/>
            <person name="Van de Peer Y."/>
            <person name="Rouze P."/>
            <person name="Ellis J.G."/>
            <person name="Dodds P.N."/>
            <person name="Schein J.E."/>
            <person name="Zhong S."/>
            <person name="Hamelin R.C."/>
            <person name="Grigoriev I.V."/>
            <person name="Szabo L.J."/>
            <person name="Martin F."/>
        </authorList>
    </citation>
    <scope>NUCLEOTIDE SEQUENCE [LARGE SCALE GENOMIC DNA]</scope>
    <source>
        <strain evidence="10">98AG31 / pathotype 3-4-7</strain>
    </source>
</reference>
<dbReference type="AlphaFoldDB" id="F4R413"/>
<dbReference type="Gene3D" id="1.10.10.1180">
    <property type="entry name" value="MAN1, winged-helix domain"/>
    <property type="match status" value="1"/>
</dbReference>
<dbReference type="STRING" id="747676.F4R413"/>
<dbReference type="OrthoDB" id="5376590at2759"/>
<feature type="compositionally biased region" description="Acidic residues" evidence="7">
    <location>
        <begin position="130"/>
        <end position="139"/>
    </location>
</feature>
<dbReference type="GO" id="GO:0034399">
    <property type="term" value="C:nuclear periphery"/>
    <property type="evidence" value="ECO:0007669"/>
    <property type="project" value="TreeGrafter"/>
</dbReference>
<feature type="domain" description="Man1/Src1-like C-terminal" evidence="8">
    <location>
        <begin position="552"/>
        <end position="904"/>
    </location>
</feature>